<keyword evidence="4" id="KW-1185">Reference proteome</keyword>
<dbReference type="Pfam" id="PF17955">
    <property type="entry name" value="Cas6b_N"/>
    <property type="match status" value="1"/>
</dbReference>
<dbReference type="InterPro" id="IPR041528">
    <property type="entry name" value="Cas6b_N"/>
</dbReference>
<proteinExistence type="predicted"/>
<dbReference type="RefSeq" id="WP_222581307.1">
    <property type="nucleotide sequence ID" value="NZ_JAHVHU010000017.1"/>
</dbReference>
<evidence type="ECO:0000259" key="2">
    <source>
        <dbReference type="Pfam" id="PF17955"/>
    </source>
</evidence>
<reference evidence="3" key="1">
    <citation type="submission" date="2021-06" db="EMBL/GenBank/DDBJ databases">
        <title>44 bacteria genomes isolated from Dapeng, Shenzhen.</title>
        <authorList>
            <person name="Zheng W."/>
            <person name="Yu S."/>
            <person name="Huang Y."/>
        </authorList>
    </citation>
    <scope>NUCLEOTIDE SEQUENCE</scope>
    <source>
        <strain evidence="3">DP5N28-2</strain>
    </source>
</reference>
<comment type="caution">
    <text evidence="3">The sequence shown here is derived from an EMBL/GenBank/DDBJ whole genome shotgun (WGS) entry which is preliminary data.</text>
</comment>
<evidence type="ECO:0000313" key="4">
    <source>
        <dbReference type="Proteomes" id="UP000753961"/>
    </source>
</evidence>
<name>A0A953L8F8_9BACT</name>
<gene>
    <name evidence="3" type="ORF">KUV50_16580</name>
</gene>
<dbReference type="Pfam" id="PF17262">
    <property type="entry name" value="Cas6b_C"/>
    <property type="match status" value="1"/>
</dbReference>
<feature type="domain" description="Cas6b N-terminal" evidence="2">
    <location>
        <begin position="4"/>
        <end position="104"/>
    </location>
</feature>
<accession>A0A953L8F8</accession>
<dbReference type="AlphaFoldDB" id="A0A953L8F8"/>
<dbReference type="EMBL" id="JAHVHU010000017">
    <property type="protein sequence ID" value="MBY5959772.1"/>
    <property type="molecule type" value="Genomic_DNA"/>
</dbReference>
<dbReference type="InterPro" id="IPR020209">
    <property type="entry name" value="Cas6b_C"/>
</dbReference>
<sequence length="228" mass="27182">MKKIRYLHFSMDFPLKPYEVHRFRGAIINAMEEAPDHFHQHASNGAVIYRYPLIQYKVLKHRPTIVCLEDGADEIHHFFQNRKEPLRIGAKEYIPDIARIYLRHHLLQVWQEPMFYGINHWLPFNPENHKTYQSLNGLVERTQFMERILQNNIVQFAHELGWDIKKEIKVQIKKIYAPKSVTYKGMHYKSYKLDFYTNVSLPDYIGLGKAASTGFGVVYRKNRKNYND</sequence>
<organism evidence="3 4">
    <name type="scientific">Membranihabitans marinus</name>
    <dbReference type="NCBI Taxonomy" id="1227546"/>
    <lineage>
        <taxon>Bacteria</taxon>
        <taxon>Pseudomonadati</taxon>
        <taxon>Bacteroidota</taxon>
        <taxon>Saprospiria</taxon>
        <taxon>Saprospirales</taxon>
        <taxon>Saprospiraceae</taxon>
        <taxon>Membranihabitans</taxon>
    </lineage>
</organism>
<evidence type="ECO:0000259" key="1">
    <source>
        <dbReference type="Pfam" id="PF17262"/>
    </source>
</evidence>
<feature type="domain" description="Cas6b C-terminal" evidence="1">
    <location>
        <begin position="109"/>
        <end position="219"/>
    </location>
</feature>
<evidence type="ECO:0000313" key="3">
    <source>
        <dbReference type="EMBL" id="MBY5959772.1"/>
    </source>
</evidence>
<dbReference type="Proteomes" id="UP000753961">
    <property type="component" value="Unassembled WGS sequence"/>
</dbReference>
<protein>
    <submittedName>
        <fullName evidence="3">Uncharacterized protein</fullName>
    </submittedName>
</protein>